<evidence type="ECO:0000256" key="4">
    <source>
        <dbReference type="ARBA" id="ARBA00023152"/>
    </source>
</evidence>
<dbReference type="EMBL" id="JBIALX010000004">
    <property type="protein sequence ID" value="MFF0453866.1"/>
    <property type="molecule type" value="Genomic_DNA"/>
</dbReference>
<proteinExistence type="inferred from homology"/>
<feature type="binding site" evidence="6">
    <location>
        <position position="218"/>
    </location>
    <ligand>
        <name>substrate</name>
    </ligand>
</feature>
<dbReference type="NCBIfam" id="TIGR00419">
    <property type="entry name" value="tim"/>
    <property type="match status" value="1"/>
</dbReference>
<dbReference type="PROSITE" id="PS51440">
    <property type="entry name" value="TIM_2"/>
    <property type="match status" value="1"/>
</dbReference>
<keyword evidence="4 6" id="KW-0324">Glycolysis</keyword>
<dbReference type="SUPFAM" id="SSF51351">
    <property type="entry name" value="Triosephosphate isomerase (TIM)"/>
    <property type="match status" value="1"/>
</dbReference>
<name>A0ABW6NFE1_9NOCA</name>
<feature type="binding site" evidence="6">
    <location>
        <begin position="239"/>
        <end position="240"/>
    </location>
    <ligand>
        <name>substrate</name>
    </ligand>
</feature>
<evidence type="ECO:0000256" key="5">
    <source>
        <dbReference type="ARBA" id="ARBA00023235"/>
    </source>
</evidence>
<comment type="subunit">
    <text evidence="6 7">Homodimer.</text>
</comment>
<evidence type="ECO:0000256" key="7">
    <source>
        <dbReference type="RuleBase" id="RU363013"/>
    </source>
</evidence>
<keyword evidence="2 6" id="KW-0312">Gluconeogenesis</keyword>
<comment type="subcellular location">
    <subcellularLocation>
        <location evidence="6 7">Cytoplasm</location>
    </subcellularLocation>
</comment>
<dbReference type="InterPro" id="IPR035990">
    <property type="entry name" value="TIM_sf"/>
</dbReference>
<dbReference type="GO" id="GO:0004807">
    <property type="term" value="F:triose-phosphate isomerase activity"/>
    <property type="evidence" value="ECO:0007669"/>
    <property type="project" value="UniProtKB-EC"/>
</dbReference>
<feature type="active site" description="Electrophile" evidence="6">
    <location>
        <position position="100"/>
    </location>
</feature>
<reference evidence="8 9" key="1">
    <citation type="submission" date="2024-10" db="EMBL/GenBank/DDBJ databases">
        <title>The Natural Products Discovery Center: Release of the First 8490 Sequenced Strains for Exploring Actinobacteria Biosynthetic Diversity.</title>
        <authorList>
            <person name="Kalkreuter E."/>
            <person name="Kautsar S.A."/>
            <person name="Yang D."/>
            <person name="Bader C.D."/>
            <person name="Teijaro C.N."/>
            <person name="Fluegel L."/>
            <person name="Davis C.M."/>
            <person name="Simpson J.R."/>
            <person name="Lauterbach L."/>
            <person name="Steele A.D."/>
            <person name="Gui C."/>
            <person name="Meng S."/>
            <person name="Li G."/>
            <person name="Viehrig K."/>
            <person name="Ye F."/>
            <person name="Su P."/>
            <person name="Kiefer A.F."/>
            <person name="Nichols A."/>
            <person name="Cepeda A.J."/>
            <person name="Yan W."/>
            <person name="Fan B."/>
            <person name="Jiang Y."/>
            <person name="Adhikari A."/>
            <person name="Zheng C.-J."/>
            <person name="Schuster L."/>
            <person name="Cowan T.M."/>
            <person name="Smanski M.J."/>
            <person name="Chevrette M.G."/>
            <person name="De Carvalho L.P.S."/>
            <person name="Shen B."/>
        </authorList>
    </citation>
    <scope>NUCLEOTIDE SEQUENCE [LARGE SCALE GENOMIC DNA]</scope>
    <source>
        <strain evidence="8 9">NPDC004550</strain>
    </source>
</reference>
<comment type="pathway">
    <text evidence="6 7">Carbohydrate degradation; glycolysis; D-glyceraldehyde 3-phosphate from glycerone phosphate: step 1/1.</text>
</comment>
<comment type="caution">
    <text evidence="8">The sequence shown here is derived from an EMBL/GenBank/DDBJ whole genome shotgun (WGS) entry which is preliminary data.</text>
</comment>
<feature type="binding site" evidence="6">
    <location>
        <begin position="10"/>
        <end position="12"/>
    </location>
    <ligand>
        <name>substrate</name>
    </ligand>
</feature>
<sequence length="261" mass="27664">MARKPLIAGNWKMNLNHLEAIALVQKIAFALPDKYFDKVDVTVLPPFTDIRSVQTLIEGDRLRITFGAQDVSVHESGAYTGEISAAMLAKLSCSYVVVGHSERRQYHNEDDATVLAKAKKVLQYDMTPIVCIGEGLGVREAQTHVQYNLEQLRGSLKGLTPEQIAKVVIAYEPVWAIGTGRVATPADAQEVCGALRAELAELAGPEVAASVRILYGGSVNAKNVGELIAAADIDGALVGGASLKGDEFATLSAIAAGGPLP</sequence>
<dbReference type="EC" id="5.3.1.1" evidence="6 7"/>
<dbReference type="InterPro" id="IPR000652">
    <property type="entry name" value="Triosephosphate_isomerase"/>
</dbReference>
<dbReference type="InterPro" id="IPR013785">
    <property type="entry name" value="Aldolase_TIM"/>
</dbReference>
<dbReference type="Proteomes" id="UP001601521">
    <property type="component" value="Unassembled WGS sequence"/>
</dbReference>
<dbReference type="CDD" id="cd00311">
    <property type="entry name" value="TIM"/>
    <property type="match status" value="1"/>
</dbReference>
<gene>
    <name evidence="6 8" type="primary">tpiA</name>
    <name evidence="8" type="ORF">ACFYTH_10905</name>
</gene>
<keyword evidence="3 6" id="KW-0963">Cytoplasm</keyword>
<dbReference type="PROSITE" id="PS00171">
    <property type="entry name" value="TIM_1"/>
    <property type="match status" value="1"/>
</dbReference>
<dbReference type="Gene3D" id="3.20.20.70">
    <property type="entry name" value="Aldolase class I"/>
    <property type="match status" value="1"/>
</dbReference>
<feature type="active site" description="Proton acceptor" evidence="6">
    <location>
        <position position="172"/>
    </location>
</feature>
<dbReference type="PANTHER" id="PTHR21139:SF42">
    <property type="entry name" value="TRIOSEPHOSPHATE ISOMERASE"/>
    <property type="match status" value="1"/>
</dbReference>
<dbReference type="PANTHER" id="PTHR21139">
    <property type="entry name" value="TRIOSEPHOSPHATE ISOMERASE"/>
    <property type="match status" value="1"/>
</dbReference>
<protein>
    <recommendedName>
        <fullName evidence="6 7">Triosephosphate isomerase</fullName>
        <shortName evidence="6">TIM</shortName>
        <shortName evidence="6">TPI</shortName>
        <ecNumber evidence="6 7">5.3.1.1</ecNumber>
    </recommendedName>
    <alternativeName>
        <fullName evidence="6">Triose-phosphate isomerase</fullName>
    </alternativeName>
</protein>
<comment type="similarity">
    <text evidence="1 6 7">Belongs to the triosephosphate isomerase family.</text>
</comment>
<evidence type="ECO:0000256" key="2">
    <source>
        <dbReference type="ARBA" id="ARBA00022432"/>
    </source>
</evidence>
<comment type="catalytic activity">
    <reaction evidence="6 7">
        <text>D-glyceraldehyde 3-phosphate = dihydroxyacetone phosphate</text>
        <dbReference type="Rhea" id="RHEA:18585"/>
        <dbReference type="ChEBI" id="CHEBI:57642"/>
        <dbReference type="ChEBI" id="CHEBI:59776"/>
        <dbReference type="EC" id="5.3.1.1"/>
    </reaction>
</comment>
<dbReference type="HAMAP" id="MF_00147_B">
    <property type="entry name" value="TIM_B"/>
    <property type="match status" value="1"/>
</dbReference>
<evidence type="ECO:0000313" key="9">
    <source>
        <dbReference type="Proteomes" id="UP001601521"/>
    </source>
</evidence>
<dbReference type="InterPro" id="IPR022896">
    <property type="entry name" value="TrioseP_Isoase_bac/euk"/>
</dbReference>
<organism evidence="8 9">
    <name type="scientific">Nocardia africana</name>
    <dbReference type="NCBI Taxonomy" id="134964"/>
    <lineage>
        <taxon>Bacteria</taxon>
        <taxon>Bacillati</taxon>
        <taxon>Actinomycetota</taxon>
        <taxon>Actinomycetes</taxon>
        <taxon>Mycobacteriales</taxon>
        <taxon>Nocardiaceae</taxon>
        <taxon>Nocardia</taxon>
    </lineage>
</organism>
<dbReference type="InterPro" id="IPR020861">
    <property type="entry name" value="Triosephosphate_isomerase_AS"/>
</dbReference>
<evidence type="ECO:0000256" key="3">
    <source>
        <dbReference type="ARBA" id="ARBA00022490"/>
    </source>
</evidence>
<feature type="binding site" evidence="6">
    <location>
        <position position="178"/>
    </location>
    <ligand>
        <name>substrate</name>
    </ligand>
</feature>
<dbReference type="Pfam" id="PF00121">
    <property type="entry name" value="TIM"/>
    <property type="match status" value="1"/>
</dbReference>
<accession>A0ABW6NFE1</accession>
<comment type="pathway">
    <text evidence="6 7">Carbohydrate biosynthesis; gluconeogenesis.</text>
</comment>
<keyword evidence="9" id="KW-1185">Reference proteome</keyword>
<evidence type="ECO:0000313" key="8">
    <source>
        <dbReference type="EMBL" id="MFF0453866.1"/>
    </source>
</evidence>
<evidence type="ECO:0000256" key="1">
    <source>
        <dbReference type="ARBA" id="ARBA00007422"/>
    </source>
</evidence>
<keyword evidence="5 6" id="KW-0413">Isomerase</keyword>
<dbReference type="RefSeq" id="WP_387250725.1">
    <property type="nucleotide sequence ID" value="NZ_JBIALX010000004.1"/>
</dbReference>
<evidence type="ECO:0000256" key="6">
    <source>
        <dbReference type="HAMAP-Rule" id="MF_00147"/>
    </source>
</evidence>
<comment type="function">
    <text evidence="6">Involved in the gluconeogenesis. Catalyzes stereospecifically the conversion of dihydroxyacetone phosphate (DHAP) to D-glyceraldehyde-3-phosphate (G3P).</text>
</comment>